<dbReference type="EMBL" id="CP022188">
    <property type="protein sequence ID" value="AWI81075.1"/>
    <property type="molecule type" value="Genomic_DNA"/>
</dbReference>
<feature type="region of interest" description="Disordered" evidence="1">
    <location>
        <begin position="1"/>
        <end position="41"/>
    </location>
</feature>
<evidence type="ECO:0000313" key="3">
    <source>
        <dbReference type="EMBL" id="AWI81075.1"/>
    </source>
</evidence>
<dbReference type="Pfam" id="PF01590">
    <property type="entry name" value="GAF"/>
    <property type="match status" value="1"/>
</dbReference>
<feature type="compositionally biased region" description="Acidic residues" evidence="1">
    <location>
        <begin position="14"/>
        <end position="24"/>
    </location>
</feature>
<dbReference type="OrthoDB" id="9791419at2"/>
<feature type="domain" description="GAF" evidence="2">
    <location>
        <begin position="70"/>
        <end position="213"/>
    </location>
</feature>
<dbReference type="RefSeq" id="WP_108975173.1">
    <property type="nucleotide sequence ID" value="NZ_CP022188.1"/>
</dbReference>
<dbReference type="AlphaFoldDB" id="A0A2U8H8M2"/>
<gene>
    <name evidence="3" type="ORF">CEW87_17930</name>
</gene>
<organism evidence="3 4">
    <name type="scientific">Parazoarcus communis</name>
    <dbReference type="NCBI Taxonomy" id="41977"/>
    <lineage>
        <taxon>Bacteria</taxon>
        <taxon>Pseudomonadati</taxon>
        <taxon>Pseudomonadota</taxon>
        <taxon>Betaproteobacteria</taxon>
        <taxon>Rhodocyclales</taxon>
        <taxon>Zoogloeaceae</taxon>
        <taxon>Parazoarcus</taxon>
    </lineage>
</organism>
<evidence type="ECO:0000259" key="2">
    <source>
        <dbReference type="Pfam" id="PF01590"/>
    </source>
</evidence>
<evidence type="ECO:0000256" key="1">
    <source>
        <dbReference type="SAM" id="MobiDB-lite"/>
    </source>
</evidence>
<evidence type="ECO:0000313" key="4">
    <source>
        <dbReference type="Proteomes" id="UP000244902"/>
    </source>
</evidence>
<proteinExistence type="predicted"/>
<dbReference type="InterPro" id="IPR029016">
    <property type="entry name" value="GAF-like_dom_sf"/>
</dbReference>
<accession>A0A2U8H8M2</accession>
<name>A0A2U8H8M2_9RHOO</name>
<protein>
    <recommendedName>
        <fullName evidence="2">GAF domain-containing protein</fullName>
    </recommendedName>
</protein>
<dbReference type="Proteomes" id="UP000244902">
    <property type="component" value="Chromosome"/>
</dbReference>
<dbReference type="Gene3D" id="3.30.450.40">
    <property type="match status" value="1"/>
</dbReference>
<reference evidence="3 4" key="1">
    <citation type="submission" date="2017-06" db="EMBL/GenBank/DDBJ databases">
        <title>Azoarcus sp. TSNA42 complete genome sequence.</title>
        <authorList>
            <person name="Woo J.-H."/>
            <person name="Kim H.-S."/>
        </authorList>
    </citation>
    <scope>NUCLEOTIDE SEQUENCE [LARGE SCALE GENOMIC DNA]</scope>
    <source>
        <strain evidence="3 4">TSNA42</strain>
    </source>
</reference>
<dbReference type="InterPro" id="IPR003018">
    <property type="entry name" value="GAF"/>
</dbReference>
<sequence length="217" mass="23808">MKKFGRSKAGAVDCNEDEADETGETDERAGTGTPNPGAVVDADGLRVDTETVLSAGIQDISNTLVEDFKLNDVLRIILETMYRAIGFRPVLLCIRDARSNTMQGRFGLGPDVPELARKFHFPLSFTPDIFHAAISKGADILISDVNDPKIADRIPGWFRDSVQTSTFVLLPLTIKQKPVALIYADKDHADEIVISERELSLLKTLRNQAVLAIKQAS</sequence>
<dbReference type="SUPFAM" id="SSF55781">
    <property type="entry name" value="GAF domain-like"/>
    <property type="match status" value="1"/>
</dbReference>